<dbReference type="SFLD" id="SFLDG00002">
    <property type="entry name" value="C1.7:_P-type_atpase_like"/>
    <property type="match status" value="1"/>
</dbReference>
<dbReference type="AlphaFoldDB" id="A0A949U2Y8"/>
<dbReference type="Pfam" id="PF00689">
    <property type="entry name" value="Cation_ATPase_C"/>
    <property type="match status" value="1"/>
</dbReference>
<evidence type="ECO:0000256" key="9">
    <source>
        <dbReference type="ARBA" id="ARBA00022989"/>
    </source>
</evidence>
<keyword evidence="6" id="KW-0067">ATP-binding</keyword>
<dbReference type="FunFam" id="2.70.150.10:FF:000160">
    <property type="entry name" value="Sarcoplasmic/endoplasmic reticulum calcium ATPase 1"/>
    <property type="match status" value="1"/>
</dbReference>
<evidence type="ECO:0000256" key="10">
    <source>
        <dbReference type="ARBA" id="ARBA00023136"/>
    </source>
</evidence>
<dbReference type="InterPro" id="IPR044492">
    <property type="entry name" value="P_typ_ATPase_HD_dom"/>
</dbReference>
<dbReference type="RefSeq" id="WP_218322554.1">
    <property type="nucleotide sequence ID" value="NZ_JAEEGC010000125.1"/>
</dbReference>
<comment type="caution">
    <text evidence="13">The sequence shown here is derived from an EMBL/GenBank/DDBJ whole genome shotgun (WGS) entry which is preliminary data.</text>
</comment>
<keyword evidence="5" id="KW-0547">Nucleotide-binding</keyword>
<gene>
    <name evidence="13" type="ORF">I6U48_21605</name>
</gene>
<dbReference type="NCBIfam" id="TIGR01494">
    <property type="entry name" value="ATPase_P-type"/>
    <property type="match status" value="3"/>
</dbReference>
<evidence type="ECO:0000256" key="4">
    <source>
        <dbReference type="ARBA" id="ARBA00022692"/>
    </source>
</evidence>
<evidence type="ECO:0000259" key="12">
    <source>
        <dbReference type="PROSITE" id="PS50846"/>
    </source>
</evidence>
<dbReference type="PROSITE" id="PS00154">
    <property type="entry name" value="ATPASE_E1_E2"/>
    <property type="match status" value="1"/>
</dbReference>
<dbReference type="GO" id="GO:0005524">
    <property type="term" value="F:ATP binding"/>
    <property type="evidence" value="ECO:0007669"/>
    <property type="project" value="UniProtKB-KW"/>
</dbReference>
<feature type="domain" description="HMA" evidence="12">
    <location>
        <begin position="20"/>
        <end position="87"/>
    </location>
</feature>
<dbReference type="InterPro" id="IPR006068">
    <property type="entry name" value="ATPase_P-typ_cation-transptr_C"/>
</dbReference>
<dbReference type="Proteomes" id="UP000694308">
    <property type="component" value="Unassembled WGS sequence"/>
</dbReference>
<evidence type="ECO:0000256" key="6">
    <source>
        <dbReference type="ARBA" id="ARBA00022840"/>
    </source>
</evidence>
<dbReference type="Pfam" id="PF00690">
    <property type="entry name" value="Cation_ATPase_N"/>
    <property type="match status" value="1"/>
</dbReference>
<reference evidence="13" key="1">
    <citation type="submission" date="2020-12" db="EMBL/GenBank/DDBJ databases">
        <title>Clostridium thailandense sp. nov., a novel acetogenic bacterium isolated from peat land soil in Thailand.</title>
        <authorList>
            <person name="Chaikitkaew S."/>
            <person name="Birkeland N.K."/>
        </authorList>
    </citation>
    <scope>NUCLEOTIDE SEQUENCE</scope>
    <source>
        <strain evidence="13">PL3</strain>
    </source>
</reference>
<evidence type="ECO:0000256" key="8">
    <source>
        <dbReference type="ARBA" id="ARBA00022967"/>
    </source>
</evidence>
<name>A0A949U2Y8_9CLOT</name>
<dbReference type="GO" id="GO:0016887">
    <property type="term" value="F:ATP hydrolysis activity"/>
    <property type="evidence" value="ECO:0007669"/>
    <property type="project" value="InterPro"/>
</dbReference>
<dbReference type="GO" id="GO:0046872">
    <property type="term" value="F:metal ion binding"/>
    <property type="evidence" value="ECO:0007669"/>
    <property type="project" value="InterPro"/>
</dbReference>
<evidence type="ECO:0000256" key="11">
    <source>
        <dbReference type="SAM" id="Phobius"/>
    </source>
</evidence>
<feature type="transmembrane region" description="Helical" evidence="11">
    <location>
        <begin position="952"/>
        <end position="970"/>
    </location>
</feature>
<dbReference type="PANTHER" id="PTHR43294">
    <property type="entry name" value="SODIUM/POTASSIUM-TRANSPORTING ATPASE SUBUNIT ALPHA"/>
    <property type="match status" value="1"/>
</dbReference>
<dbReference type="GO" id="GO:0005886">
    <property type="term" value="C:plasma membrane"/>
    <property type="evidence" value="ECO:0007669"/>
    <property type="project" value="UniProtKB-SubCell"/>
</dbReference>
<dbReference type="PANTHER" id="PTHR43294:SF21">
    <property type="entry name" value="CATION TRANSPORTING ATPASE"/>
    <property type="match status" value="1"/>
</dbReference>
<accession>A0A949U2Y8</accession>
<sequence>MIHTIRTSKNYKNDWEFLYKRIRIQIKSTYRNQSEADKITKYIMSLNGVKVAKANIITGKVLILFDEDVVSEKHIEKQINIYIKKSRISYDSNIIKINDMKEETASPITFEDIKTPLNNNAYNINSSTTDNSAPWHTMDKNQIETSLKTNLQYGLTDKIAKEKIKELGLNVLSEKKRSSLLSKFLENLNDFSVKLLLGVSAVSFFLGQIPDAIAILGIVAIETVLGTVQQYKAEKSMYSLKDMLVHKARVMRNGSELYIDAKQLVSGDIILVEAGDKVPADARIIECYDLKTTEASLTGESTPVIKSTDLCNKFTELGSRYNMLFMGTNVICGRGKAIVVATGMNTEIGKIAAMLQNIKSQSTPLQIKMDNFTAKLTKICLISCAVIGFGALLAGRSIAQVLTMSVSFSIGALPESLPAIVTVAMALGVQRMSKHNAIVRKLTSIETLGSTNVICCDKTGTLTMNEMTVKRVYTDECLYDVTGSGYTPEGDVHLIEGDPTRKSSVERLFTAGIICNNASLIEGNNSKWTVKGDPTEGALITAANKLGLDDHIIRDFNPRLREIPFDSSRRFMTVISDGPEGQIAYCKGALDCIIEKCTTIYENGVEKLLTSADKERLTSICDEMSEDALRVLAFAYKKIGNKNSTNIDNNFVFLGMVGMEDPPRIGVKGCIKKCYKAGIKVVMITGDYKNTAAAIGKELGLLTNGLVISGKELDDMTDEDLDSKIQKIQVFARTSPEQKHRIVKAFKRFGYIVAMAGDGINDAPAIKEANIGIAMGSNGSDVAKDVASITLVDDDFCTIVKAIEEGRTVNNNIKNSMRYLLAGNLGEIIAIALASSVGGILPLISMQILWTNVISESILGSALATEPSSDYVMDSPPVRKYEPLINKKLGMQIARRGIGIGLTTFGIFEGALLLGTGLNKARTLAFSNLICSQFLNIYDCRGNKSRLLPNKYMNIGVASSMAMLLGIIYLPFLSPYFGTQALTLLDWGAVTGMSMLSRI</sequence>
<comment type="subcellular location">
    <subcellularLocation>
        <location evidence="1">Cell membrane</location>
        <topology evidence="1">Multi-pass membrane protein</topology>
    </subcellularLocation>
</comment>
<dbReference type="Pfam" id="PF13246">
    <property type="entry name" value="Cation_ATPase"/>
    <property type="match status" value="1"/>
</dbReference>
<dbReference type="SMART" id="SM00831">
    <property type="entry name" value="Cation_ATPase_N"/>
    <property type="match status" value="1"/>
</dbReference>
<keyword evidence="4 11" id="KW-0812">Transmembrane</keyword>
<dbReference type="InterPro" id="IPR018303">
    <property type="entry name" value="ATPase_P-typ_P_site"/>
</dbReference>
<dbReference type="Pfam" id="PF00122">
    <property type="entry name" value="E1-E2_ATPase"/>
    <property type="match status" value="1"/>
</dbReference>
<feature type="transmembrane region" description="Helical" evidence="11">
    <location>
        <begin position="897"/>
        <end position="918"/>
    </location>
</feature>
<dbReference type="EMBL" id="JAEEGC010000125">
    <property type="protein sequence ID" value="MBV7275503.1"/>
    <property type="molecule type" value="Genomic_DNA"/>
</dbReference>
<organism evidence="13 14">
    <name type="scientific">Clostridium thailandense</name>
    <dbReference type="NCBI Taxonomy" id="2794346"/>
    <lineage>
        <taxon>Bacteria</taxon>
        <taxon>Bacillati</taxon>
        <taxon>Bacillota</taxon>
        <taxon>Clostridia</taxon>
        <taxon>Eubacteriales</taxon>
        <taxon>Clostridiaceae</taxon>
        <taxon>Clostridium</taxon>
    </lineage>
</organism>
<dbReference type="PROSITE" id="PS50846">
    <property type="entry name" value="HMA_2"/>
    <property type="match status" value="1"/>
</dbReference>
<evidence type="ECO:0000256" key="5">
    <source>
        <dbReference type="ARBA" id="ARBA00022741"/>
    </source>
</evidence>
<keyword evidence="3" id="KW-0597">Phosphoprotein</keyword>
<keyword evidence="9 11" id="KW-1133">Transmembrane helix</keyword>
<keyword evidence="14" id="KW-1185">Reference proteome</keyword>
<dbReference type="SFLD" id="SFLDS00003">
    <property type="entry name" value="Haloacid_Dehalogenase"/>
    <property type="match status" value="1"/>
</dbReference>
<dbReference type="InterPro" id="IPR059000">
    <property type="entry name" value="ATPase_P-type_domA"/>
</dbReference>
<dbReference type="SFLD" id="SFLDF00027">
    <property type="entry name" value="p-type_atpase"/>
    <property type="match status" value="1"/>
</dbReference>
<evidence type="ECO:0000313" key="13">
    <source>
        <dbReference type="EMBL" id="MBV7275503.1"/>
    </source>
</evidence>
<evidence type="ECO:0000313" key="14">
    <source>
        <dbReference type="Proteomes" id="UP000694308"/>
    </source>
</evidence>
<dbReference type="InterPro" id="IPR050510">
    <property type="entry name" value="Cation_transp_ATPase_P-type"/>
</dbReference>
<protein>
    <submittedName>
        <fullName evidence="13">HAD-IC family P-type ATPase</fullName>
    </submittedName>
</protein>
<evidence type="ECO:0000256" key="7">
    <source>
        <dbReference type="ARBA" id="ARBA00022842"/>
    </source>
</evidence>
<dbReference type="InterPro" id="IPR006121">
    <property type="entry name" value="HMA_dom"/>
</dbReference>
<dbReference type="InterPro" id="IPR001757">
    <property type="entry name" value="P_typ_ATPase"/>
</dbReference>
<evidence type="ECO:0000256" key="1">
    <source>
        <dbReference type="ARBA" id="ARBA00004651"/>
    </source>
</evidence>
<keyword evidence="10 11" id="KW-0472">Membrane</keyword>
<keyword evidence="8" id="KW-1278">Translocase</keyword>
<keyword evidence="7" id="KW-0460">Magnesium</keyword>
<evidence type="ECO:0000256" key="3">
    <source>
        <dbReference type="ARBA" id="ARBA00022553"/>
    </source>
</evidence>
<dbReference type="InterPro" id="IPR004014">
    <property type="entry name" value="ATPase_P-typ_cation-transptr_N"/>
</dbReference>
<proteinExistence type="predicted"/>
<evidence type="ECO:0000256" key="2">
    <source>
        <dbReference type="ARBA" id="ARBA00022475"/>
    </source>
</evidence>
<keyword evidence="2" id="KW-1003">Cell membrane</keyword>